<feature type="transmembrane region" description="Helical" evidence="1">
    <location>
        <begin position="15"/>
        <end position="34"/>
    </location>
</feature>
<reference evidence="4 5" key="1">
    <citation type="submission" date="2022-06" db="EMBL/GenBank/DDBJ databases">
        <title>Thiomicrohabdus sp. nov, an obligately chemolithoautotrophic, sulfur-oxidizing bacterium isolated from beach of Guanyin Mountain. Amoy.</title>
        <authorList>
            <person name="Zhu H."/>
        </authorList>
    </citation>
    <scope>NUCLEOTIDE SEQUENCE [LARGE SCALE GENOMIC DNA]</scope>
    <source>
        <strain evidence="4 5">XGS-01</strain>
    </source>
</reference>
<accession>A0ABY8CCW2</accession>
<dbReference type="CDD" id="cd06225">
    <property type="entry name" value="HAMP"/>
    <property type="match status" value="1"/>
</dbReference>
<proteinExistence type="predicted"/>
<dbReference type="InterPro" id="IPR050706">
    <property type="entry name" value="Cyclic-di-GMP_PDE-like"/>
</dbReference>
<keyword evidence="1" id="KW-0812">Transmembrane</keyword>
<dbReference type="PROSITE" id="PS50883">
    <property type="entry name" value="EAL"/>
    <property type="match status" value="1"/>
</dbReference>
<feature type="domain" description="EAL" evidence="2">
    <location>
        <begin position="381"/>
        <end position="632"/>
    </location>
</feature>
<dbReference type="Proteomes" id="UP001222275">
    <property type="component" value="Chromosome"/>
</dbReference>
<gene>
    <name evidence="4" type="ORF">NR989_10245</name>
</gene>
<feature type="domain" description="HAMP" evidence="3">
    <location>
        <begin position="172"/>
        <end position="224"/>
    </location>
</feature>
<dbReference type="SMART" id="SM00052">
    <property type="entry name" value="EAL"/>
    <property type="match status" value="1"/>
</dbReference>
<dbReference type="InterPro" id="IPR035919">
    <property type="entry name" value="EAL_sf"/>
</dbReference>
<evidence type="ECO:0000259" key="2">
    <source>
        <dbReference type="PROSITE" id="PS50883"/>
    </source>
</evidence>
<dbReference type="EMBL" id="CP102381">
    <property type="protein sequence ID" value="WEJ62386.1"/>
    <property type="molecule type" value="Genomic_DNA"/>
</dbReference>
<dbReference type="Pfam" id="PF00563">
    <property type="entry name" value="EAL"/>
    <property type="match status" value="1"/>
</dbReference>
<dbReference type="InterPro" id="IPR043128">
    <property type="entry name" value="Rev_trsase/Diguanyl_cyclase"/>
</dbReference>
<dbReference type="CDD" id="cd01948">
    <property type="entry name" value="EAL"/>
    <property type="match status" value="1"/>
</dbReference>
<sequence length="636" mass="72258">MKDLPVYKSQLFQQIFKSVVIGMLVLLVALGFVLNQTIQSFVEEEERVVKSDIVSLAGNQIKRALLIEDISQLNSFAELIVNNDRNATSHFSVFIAGEDKPFVVYPLELPEDSSCRIESLPLTINEMFIGRMDICFNEAKFAGSLDRLSPTVILITTLGLIALLLLILRISANHVQRVYRISKAIKSYADGEKYVQVEVKNHNELGNLEMFFNQMVSKLNLSQDKLSKMAFYQQSTNLPNKYKLIDDLPKRKRTFEVNVFIIDDYDHIEQTFGEVHINQLTKSFVECLKTHLIDGAIYHVSTDVFVVLDSHLSDELMEHLTGKLVFGSDGDNEISLKVVGANFNCFPEKNIDISKTILRMIGHVKNKPGEFSRLDAKAFNLILKGYEIAENLVQGNTVGLKVYGQIIYPVNQEEWPHVELLVRYEDEEHGLLSPYFFLNQVIELGGIKELDRFMLARAEHLMKQYKNPDLMIFINITPATLFSKSFHEWIQSHPINSEVKKRLVLEVNEAFFIEMGEESSVLFSQIHKAGFKLALDDFGSGFSSYSWLSQLPISYLKIDRSLILVEGDKANTVLSSISALAHDLGIVTIDEGVETEEQYNRVIAHKINQVQGFYLDIPGPVEEKMQKILEARGLFS</sequence>
<organism evidence="4 5">
    <name type="scientific">Thiomicrorhabdus lithotrophica</name>
    <dbReference type="NCBI Taxonomy" id="2949997"/>
    <lineage>
        <taxon>Bacteria</taxon>
        <taxon>Pseudomonadati</taxon>
        <taxon>Pseudomonadota</taxon>
        <taxon>Gammaproteobacteria</taxon>
        <taxon>Thiotrichales</taxon>
        <taxon>Piscirickettsiaceae</taxon>
        <taxon>Thiomicrorhabdus</taxon>
    </lineage>
</organism>
<dbReference type="Gene3D" id="6.10.340.10">
    <property type="match status" value="1"/>
</dbReference>
<keyword evidence="1" id="KW-1133">Transmembrane helix</keyword>
<keyword evidence="1" id="KW-0472">Membrane</keyword>
<dbReference type="InterPro" id="IPR001633">
    <property type="entry name" value="EAL_dom"/>
</dbReference>
<dbReference type="PANTHER" id="PTHR33121">
    <property type="entry name" value="CYCLIC DI-GMP PHOSPHODIESTERASE PDEF"/>
    <property type="match status" value="1"/>
</dbReference>
<dbReference type="PROSITE" id="PS50885">
    <property type="entry name" value="HAMP"/>
    <property type="match status" value="1"/>
</dbReference>
<dbReference type="InterPro" id="IPR003660">
    <property type="entry name" value="HAMP_dom"/>
</dbReference>
<dbReference type="PANTHER" id="PTHR33121:SF70">
    <property type="entry name" value="SIGNALING PROTEIN YKOW"/>
    <property type="match status" value="1"/>
</dbReference>
<dbReference type="Gene3D" id="3.20.20.450">
    <property type="entry name" value="EAL domain"/>
    <property type="match status" value="1"/>
</dbReference>
<dbReference type="RefSeq" id="WP_275594643.1">
    <property type="nucleotide sequence ID" value="NZ_CP102381.1"/>
</dbReference>
<dbReference type="Gene3D" id="3.30.70.270">
    <property type="match status" value="1"/>
</dbReference>
<evidence type="ECO:0000313" key="4">
    <source>
        <dbReference type="EMBL" id="WEJ62386.1"/>
    </source>
</evidence>
<evidence type="ECO:0000313" key="5">
    <source>
        <dbReference type="Proteomes" id="UP001222275"/>
    </source>
</evidence>
<evidence type="ECO:0000256" key="1">
    <source>
        <dbReference type="SAM" id="Phobius"/>
    </source>
</evidence>
<feature type="transmembrane region" description="Helical" evidence="1">
    <location>
        <begin position="152"/>
        <end position="172"/>
    </location>
</feature>
<name>A0ABY8CCW2_9GAMM</name>
<protein>
    <submittedName>
        <fullName evidence="4">EAL domain-containing protein</fullName>
    </submittedName>
</protein>
<evidence type="ECO:0000259" key="3">
    <source>
        <dbReference type="PROSITE" id="PS50885"/>
    </source>
</evidence>
<dbReference type="SUPFAM" id="SSF141868">
    <property type="entry name" value="EAL domain-like"/>
    <property type="match status" value="1"/>
</dbReference>
<keyword evidence="5" id="KW-1185">Reference proteome</keyword>